<sequence>MAAARTGRGETPIQHIRMADDLWKAFQARAKDVDGISGPEAIRRLAVRYVLGEVKAGPKKEWGPVRAESAERSDTPDNDQR</sequence>
<dbReference type="EMBL" id="CP068985">
    <property type="protein sequence ID" value="QYC44924.1"/>
    <property type="molecule type" value="Genomic_DNA"/>
</dbReference>
<evidence type="ECO:0000256" key="1">
    <source>
        <dbReference type="SAM" id="MobiDB-lite"/>
    </source>
</evidence>
<reference evidence="2 3" key="1">
    <citation type="journal article" date="2021" name="ACS Chem. Biol.">
        <title>Genomic-Led Discovery of a Novel Glycopeptide Antibiotic by Nonomuraea coxensis DSM 45129.</title>
        <authorList>
            <person name="Yushchuk O."/>
            <person name="Vior N.M."/>
            <person name="Andreo-Vidal A."/>
            <person name="Berini F."/>
            <person name="Ruckert C."/>
            <person name="Busche T."/>
            <person name="Binda E."/>
            <person name="Kalinowski J."/>
            <person name="Truman A.W."/>
            <person name="Marinelli F."/>
        </authorList>
    </citation>
    <scope>NUCLEOTIDE SEQUENCE [LARGE SCALE GENOMIC DNA]</scope>
    <source>
        <strain evidence="2 3">DSM 45129</strain>
    </source>
</reference>
<keyword evidence="3" id="KW-1185">Reference proteome</keyword>
<evidence type="ECO:0000313" key="3">
    <source>
        <dbReference type="Proteomes" id="UP000824681"/>
    </source>
</evidence>
<accession>A0ABX8UDY1</accession>
<gene>
    <name evidence="2" type="ORF">Nocox_36850</name>
</gene>
<evidence type="ECO:0000313" key="2">
    <source>
        <dbReference type="EMBL" id="QYC44924.1"/>
    </source>
</evidence>
<dbReference type="Proteomes" id="UP000824681">
    <property type="component" value="Chromosome"/>
</dbReference>
<protein>
    <recommendedName>
        <fullName evidence="4">Ribbon-helix-helix protein CopG domain-containing protein</fullName>
    </recommendedName>
</protein>
<name>A0ABX8UDY1_9ACTN</name>
<feature type="region of interest" description="Disordered" evidence="1">
    <location>
        <begin position="60"/>
        <end position="81"/>
    </location>
</feature>
<proteinExistence type="predicted"/>
<evidence type="ECO:0008006" key="4">
    <source>
        <dbReference type="Google" id="ProtNLM"/>
    </source>
</evidence>
<organism evidence="2 3">
    <name type="scientific">Nonomuraea coxensis DSM 45129</name>
    <dbReference type="NCBI Taxonomy" id="1122611"/>
    <lineage>
        <taxon>Bacteria</taxon>
        <taxon>Bacillati</taxon>
        <taxon>Actinomycetota</taxon>
        <taxon>Actinomycetes</taxon>
        <taxon>Streptosporangiales</taxon>
        <taxon>Streptosporangiaceae</taxon>
        <taxon>Nonomuraea</taxon>
    </lineage>
</organism>